<protein>
    <submittedName>
        <fullName evidence="1">Uncharacterized protein</fullName>
    </submittedName>
</protein>
<sequence length="182" mass="20602">MAETFCSLHFWSHVLLSNFLYVTGPCDIAPLIEELWMKPQAPFTLLHAPCACDALTTALPVFGVLSCVGLRWILDTSVAMHNCRNAATDVFQWFFGLHPCTSRAGKRSEQCHPCEHNSGLPNFVSCNTKLDPIGANFRELWRETSCARFCSSVSIWILRMKRRVHIANKWRSSILVHCHPEA</sequence>
<evidence type="ECO:0000313" key="1">
    <source>
        <dbReference type="EMBL" id="KAB0451940.1"/>
    </source>
</evidence>
<accession>A0A643CLL7</accession>
<dbReference type="AlphaFoldDB" id="A0A643CLL7"/>
<comment type="caution">
    <text evidence="1">The sequence shown here is derived from an EMBL/GenBank/DDBJ whole genome shotgun (WGS) entry which is preliminary data.</text>
</comment>
<dbReference type="EMBL" id="VTCY01000007">
    <property type="protein sequence ID" value="KAB0451940.1"/>
    <property type="molecule type" value="Genomic_DNA"/>
</dbReference>
<gene>
    <name evidence="1" type="ORF">FY207_02915</name>
</gene>
<proteinExistence type="predicted"/>
<organism evidence="1">
    <name type="scientific">Anaplasma marginale</name>
    <dbReference type="NCBI Taxonomy" id="770"/>
    <lineage>
        <taxon>Bacteria</taxon>
        <taxon>Pseudomonadati</taxon>
        <taxon>Pseudomonadota</taxon>
        <taxon>Alphaproteobacteria</taxon>
        <taxon>Rickettsiales</taxon>
        <taxon>Anaplasmataceae</taxon>
        <taxon>Anaplasma</taxon>
    </lineage>
</organism>
<name>A0A643CLL7_ANAMA</name>
<reference evidence="1" key="1">
    <citation type="submission" date="2019-08" db="EMBL/GenBank/DDBJ databases">
        <authorList>
            <person name="Amaro Estrada I."/>
            <person name="Quiroz Castaneda R.E."/>
            <person name="Martinez Ocampo F."/>
            <person name="Rodriguez Camarillo S.D."/>
        </authorList>
    </citation>
    <scope>NUCLEOTIDE SEQUENCE</scope>
    <source>
        <strain evidence="1">MEX-30-184-02</strain>
    </source>
</reference>